<sequence>MSSRNHFNNNYNNNEENTVKLRRTNSVTRLSEIKDSERKARKQQADQPVHEPKDSLFSSSSGYTNYRGLLNLCIILL</sequence>
<feature type="region of interest" description="Disordered" evidence="1">
    <location>
        <begin position="1"/>
        <end position="64"/>
    </location>
</feature>
<organism evidence="2">
    <name type="scientific">Medioppia subpectinata</name>
    <dbReference type="NCBI Taxonomy" id="1979941"/>
    <lineage>
        <taxon>Eukaryota</taxon>
        <taxon>Metazoa</taxon>
        <taxon>Ecdysozoa</taxon>
        <taxon>Arthropoda</taxon>
        <taxon>Chelicerata</taxon>
        <taxon>Arachnida</taxon>
        <taxon>Acari</taxon>
        <taxon>Acariformes</taxon>
        <taxon>Sarcoptiformes</taxon>
        <taxon>Oribatida</taxon>
        <taxon>Brachypylina</taxon>
        <taxon>Oppioidea</taxon>
        <taxon>Oppiidae</taxon>
        <taxon>Medioppia</taxon>
    </lineage>
</organism>
<accession>A0A7R9QN31</accession>
<name>A0A7R9QN31_9ACAR</name>
<proteinExistence type="predicted"/>
<keyword evidence="3" id="KW-1185">Reference proteome</keyword>
<dbReference type="EMBL" id="OC912916">
    <property type="protein sequence ID" value="CAD7651538.1"/>
    <property type="molecule type" value="Genomic_DNA"/>
</dbReference>
<dbReference type="EMBL" id="CAJPIZ010058341">
    <property type="protein sequence ID" value="CAG2123467.1"/>
    <property type="molecule type" value="Genomic_DNA"/>
</dbReference>
<dbReference type="Proteomes" id="UP000759131">
    <property type="component" value="Unassembled WGS sequence"/>
</dbReference>
<dbReference type="OrthoDB" id="10039049at2759"/>
<evidence type="ECO:0000256" key="1">
    <source>
        <dbReference type="SAM" id="MobiDB-lite"/>
    </source>
</evidence>
<protein>
    <submittedName>
        <fullName evidence="2">Uncharacterized protein</fullName>
    </submittedName>
</protein>
<gene>
    <name evidence="2" type="ORF">OSB1V03_LOCUS23412</name>
</gene>
<evidence type="ECO:0000313" key="2">
    <source>
        <dbReference type="EMBL" id="CAD7651538.1"/>
    </source>
</evidence>
<feature type="non-terminal residue" evidence="2">
    <location>
        <position position="1"/>
    </location>
</feature>
<evidence type="ECO:0000313" key="3">
    <source>
        <dbReference type="Proteomes" id="UP000759131"/>
    </source>
</evidence>
<dbReference type="AlphaFoldDB" id="A0A7R9QN31"/>
<reference evidence="2" key="1">
    <citation type="submission" date="2020-11" db="EMBL/GenBank/DDBJ databases">
        <authorList>
            <person name="Tran Van P."/>
        </authorList>
    </citation>
    <scope>NUCLEOTIDE SEQUENCE</scope>
</reference>